<dbReference type="EMBL" id="BMMT01000001">
    <property type="protein sequence ID" value="GGI68036.1"/>
    <property type="molecule type" value="Genomic_DNA"/>
</dbReference>
<gene>
    <name evidence="2" type="ORF">GCM10011581_01160</name>
</gene>
<accession>A0A917JJ68</accession>
<evidence type="ECO:0000256" key="1">
    <source>
        <dbReference type="SAM" id="MobiDB-lite"/>
    </source>
</evidence>
<reference evidence="2 3" key="1">
    <citation type="journal article" date="2014" name="Int. J. Syst. Evol. Microbiol.">
        <title>Complete genome sequence of Corynebacterium casei LMG S-19264T (=DSM 44701T), isolated from a smear-ripened cheese.</title>
        <authorList>
            <consortium name="US DOE Joint Genome Institute (JGI-PGF)"/>
            <person name="Walter F."/>
            <person name="Albersmeier A."/>
            <person name="Kalinowski J."/>
            <person name="Ruckert C."/>
        </authorList>
    </citation>
    <scope>NUCLEOTIDE SEQUENCE [LARGE SCALE GENOMIC DNA]</scope>
    <source>
        <strain evidence="2 3">CGMCC 4.7206</strain>
    </source>
</reference>
<proteinExistence type="predicted"/>
<organism evidence="2 3">
    <name type="scientific">Saccharopolyspora thermophila</name>
    <dbReference type="NCBI Taxonomy" id="89367"/>
    <lineage>
        <taxon>Bacteria</taxon>
        <taxon>Bacillati</taxon>
        <taxon>Actinomycetota</taxon>
        <taxon>Actinomycetes</taxon>
        <taxon>Pseudonocardiales</taxon>
        <taxon>Pseudonocardiaceae</taxon>
        <taxon>Saccharopolyspora</taxon>
    </lineage>
</organism>
<dbReference type="AlphaFoldDB" id="A0A917JJ68"/>
<protein>
    <submittedName>
        <fullName evidence="2">Uncharacterized protein</fullName>
    </submittedName>
</protein>
<feature type="region of interest" description="Disordered" evidence="1">
    <location>
        <begin position="90"/>
        <end position="130"/>
    </location>
</feature>
<evidence type="ECO:0000313" key="2">
    <source>
        <dbReference type="EMBL" id="GGI68036.1"/>
    </source>
</evidence>
<feature type="compositionally biased region" description="Basic and acidic residues" evidence="1">
    <location>
        <begin position="99"/>
        <end position="111"/>
    </location>
</feature>
<evidence type="ECO:0000313" key="3">
    <source>
        <dbReference type="Proteomes" id="UP000597989"/>
    </source>
</evidence>
<dbReference type="Proteomes" id="UP000597989">
    <property type="component" value="Unassembled WGS sequence"/>
</dbReference>
<comment type="caution">
    <text evidence="2">The sequence shown here is derived from an EMBL/GenBank/DDBJ whole genome shotgun (WGS) entry which is preliminary data.</text>
</comment>
<sequence length="130" mass="13574">MGALVAELDDVDPAIQGGVHELREIAALGACVGAQVQPRLCKAGADAEAVQSRHVPQGSPCRRARSAMRQPQPTVVKLLDLTPDVEIRARYGGLGEHGSPADRAERGREAPTVEPDPGHAGAGSVKCLEK</sequence>
<name>A0A917JJ68_9PSEU</name>